<dbReference type="EMBL" id="JABFTP020000186">
    <property type="protein sequence ID" value="KAL3289559.1"/>
    <property type="molecule type" value="Genomic_DNA"/>
</dbReference>
<dbReference type="AlphaFoldDB" id="A0ABD2PF85"/>
<keyword evidence="3" id="KW-1185">Reference proteome</keyword>
<reference evidence="2 3" key="1">
    <citation type="journal article" date="2021" name="BMC Biol.">
        <title>Horizontally acquired antibacterial genes associated with adaptive radiation of ladybird beetles.</title>
        <authorList>
            <person name="Li H.S."/>
            <person name="Tang X.F."/>
            <person name="Huang Y.H."/>
            <person name="Xu Z.Y."/>
            <person name="Chen M.L."/>
            <person name="Du X.Y."/>
            <person name="Qiu B.Y."/>
            <person name="Chen P.T."/>
            <person name="Zhang W."/>
            <person name="Slipinski A."/>
            <person name="Escalona H.E."/>
            <person name="Waterhouse R.M."/>
            <person name="Zwick A."/>
            <person name="Pang H."/>
        </authorList>
    </citation>
    <scope>NUCLEOTIDE SEQUENCE [LARGE SCALE GENOMIC DNA]</scope>
    <source>
        <strain evidence="2">SYSU2018</strain>
    </source>
</reference>
<comment type="caution">
    <text evidence="2">The sequence shown here is derived from an EMBL/GenBank/DDBJ whole genome shotgun (WGS) entry which is preliminary data.</text>
</comment>
<accession>A0ABD2PF85</accession>
<feature type="compositionally biased region" description="Basic and acidic residues" evidence="1">
    <location>
        <begin position="62"/>
        <end position="72"/>
    </location>
</feature>
<dbReference type="Proteomes" id="UP001516400">
    <property type="component" value="Unassembled WGS sequence"/>
</dbReference>
<evidence type="ECO:0000313" key="3">
    <source>
        <dbReference type="Proteomes" id="UP001516400"/>
    </source>
</evidence>
<organism evidence="2 3">
    <name type="scientific">Cryptolaemus montrouzieri</name>
    <dbReference type="NCBI Taxonomy" id="559131"/>
    <lineage>
        <taxon>Eukaryota</taxon>
        <taxon>Metazoa</taxon>
        <taxon>Ecdysozoa</taxon>
        <taxon>Arthropoda</taxon>
        <taxon>Hexapoda</taxon>
        <taxon>Insecta</taxon>
        <taxon>Pterygota</taxon>
        <taxon>Neoptera</taxon>
        <taxon>Endopterygota</taxon>
        <taxon>Coleoptera</taxon>
        <taxon>Polyphaga</taxon>
        <taxon>Cucujiformia</taxon>
        <taxon>Coccinelloidea</taxon>
        <taxon>Coccinellidae</taxon>
        <taxon>Scymninae</taxon>
        <taxon>Scymnini</taxon>
        <taxon>Cryptolaemus</taxon>
    </lineage>
</organism>
<protein>
    <submittedName>
        <fullName evidence="2">Uncharacterized protein</fullName>
    </submittedName>
</protein>
<proteinExistence type="predicted"/>
<evidence type="ECO:0000256" key="1">
    <source>
        <dbReference type="SAM" id="MobiDB-lite"/>
    </source>
</evidence>
<sequence>MAAFCKVRKSPVSKDLSIKYLSGLTRFLATCFTIKHEIPYDPPDLLFFIELIMPKTGYPRETWKPDSRKTETKGSAVPEESVTCFPNSEIKQDTY</sequence>
<feature type="region of interest" description="Disordered" evidence="1">
    <location>
        <begin position="62"/>
        <end position="81"/>
    </location>
</feature>
<gene>
    <name evidence="2" type="ORF">HHI36_022976</name>
</gene>
<name>A0ABD2PF85_9CUCU</name>
<evidence type="ECO:0000313" key="2">
    <source>
        <dbReference type="EMBL" id="KAL3289559.1"/>
    </source>
</evidence>